<evidence type="ECO:0000256" key="8">
    <source>
        <dbReference type="PIRNR" id="PIRNR006630"/>
    </source>
</evidence>
<dbReference type="Proteomes" id="UP001155882">
    <property type="component" value="Unassembled WGS sequence"/>
</dbReference>
<dbReference type="GO" id="GO:0003952">
    <property type="term" value="F:NAD+ synthase (glutamine-hydrolyzing) activity"/>
    <property type="evidence" value="ECO:0007669"/>
    <property type="project" value="UniProtKB-UniRule"/>
</dbReference>
<dbReference type="PANTHER" id="PTHR23090">
    <property type="entry name" value="NH 3 /GLUTAMINE-DEPENDENT NAD + SYNTHETASE"/>
    <property type="match status" value="1"/>
</dbReference>
<evidence type="ECO:0000256" key="6">
    <source>
        <dbReference type="ARBA" id="ARBA00023027"/>
    </source>
</evidence>
<comment type="similarity">
    <text evidence="2 7 8">In the C-terminal section; belongs to the NAD synthetase family.</text>
</comment>
<evidence type="ECO:0000259" key="10">
    <source>
        <dbReference type="PROSITE" id="PS50263"/>
    </source>
</evidence>
<dbReference type="EMBL" id="JAOWIN010000006">
    <property type="protein sequence ID" value="MDI9092898.1"/>
    <property type="molecule type" value="Genomic_DNA"/>
</dbReference>
<dbReference type="NCBIfam" id="TIGR00552">
    <property type="entry name" value="nadE"/>
    <property type="match status" value="1"/>
</dbReference>
<reference evidence="12" key="2">
    <citation type="submission" date="2021-07" db="EMBL/GenBank/DDBJ databases">
        <authorList>
            <person name="Stanton E."/>
        </authorList>
    </citation>
    <scope>NUCLEOTIDE SEQUENCE</scope>
    <source>
        <strain evidence="12">2021EL-01139</strain>
    </source>
</reference>
<dbReference type="AlphaFoldDB" id="A0A2A5Q9W3"/>
<evidence type="ECO:0000256" key="7">
    <source>
        <dbReference type="HAMAP-Rule" id="MF_02090"/>
    </source>
</evidence>
<dbReference type="InterPro" id="IPR022310">
    <property type="entry name" value="NAD/GMP_synthase"/>
</dbReference>
<comment type="similarity">
    <text evidence="9">Belongs to the NAD synthetase family.</text>
</comment>
<comment type="caution">
    <text evidence="12">The sequence shown here is derived from an EMBL/GenBank/DDBJ whole genome shotgun (WGS) entry which is preliminary data.</text>
</comment>
<comment type="function">
    <text evidence="7">Catalyzes the ATP-dependent amidation of deamido-NAD to form NAD. Uses L-glutamine as a nitrogen source.</text>
</comment>
<dbReference type="RefSeq" id="WP_004264936.1">
    <property type="nucleotide sequence ID" value="NZ_ABDWLN020000014.1"/>
</dbReference>
<feature type="binding site" evidence="7">
    <location>
        <position position="397"/>
    </location>
    <ligand>
        <name>deamido-NAD(+)</name>
        <dbReference type="ChEBI" id="CHEBI:58437"/>
        <note>ligand shared between two neighboring subunits</note>
    </ligand>
</feature>
<evidence type="ECO:0000256" key="5">
    <source>
        <dbReference type="ARBA" id="ARBA00022840"/>
    </source>
</evidence>
<dbReference type="SUPFAM" id="SSF56317">
    <property type="entry name" value="Carbon-nitrogen hydrolase"/>
    <property type="match status" value="1"/>
</dbReference>
<dbReference type="NCBIfam" id="NF010588">
    <property type="entry name" value="PRK13981.1"/>
    <property type="match status" value="1"/>
</dbReference>
<dbReference type="PIRSF" id="PIRSF006630">
    <property type="entry name" value="NADS_GAT"/>
    <property type="match status" value="1"/>
</dbReference>
<feature type="binding site" evidence="7">
    <location>
        <position position="117"/>
    </location>
    <ligand>
        <name>L-glutamine</name>
        <dbReference type="ChEBI" id="CHEBI:58359"/>
    </ligand>
</feature>
<reference evidence="11" key="1">
    <citation type="submission" date="2020-05" db="EMBL/GenBank/DDBJ databases">
        <authorList>
            <person name="Delgado-Blas J."/>
        </authorList>
    </citation>
    <scope>NUCLEOTIDE SEQUENCE</scope>
    <source>
        <strain evidence="11">BB1453</strain>
    </source>
</reference>
<dbReference type="SUPFAM" id="SSF52402">
    <property type="entry name" value="Adenine nucleotide alpha hydrolases-like"/>
    <property type="match status" value="1"/>
</dbReference>
<evidence type="ECO:0000256" key="4">
    <source>
        <dbReference type="ARBA" id="ARBA00022741"/>
    </source>
</evidence>
<feature type="binding site" evidence="7">
    <location>
        <position position="368"/>
    </location>
    <ligand>
        <name>deamido-NAD(+)</name>
        <dbReference type="ChEBI" id="CHEBI:58437"/>
        <note>ligand shared between two neighboring subunits</note>
    </ligand>
</feature>
<evidence type="ECO:0000256" key="9">
    <source>
        <dbReference type="RuleBase" id="RU003811"/>
    </source>
</evidence>
<feature type="binding site" evidence="7">
    <location>
        <position position="392"/>
    </location>
    <ligand>
        <name>ATP</name>
        <dbReference type="ChEBI" id="CHEBI:30616"/>
    </ligand>
</feature>
<dbReference type="InterPro" id="IPR014445">
    <property type="entry name" value="Gln-dep_NAD_synthase"/>
</dbReference>
<comment type="catalytic activity">
    <reaction evidence="7 8">
        <text>deamido-NAD(+) + L-glutamine + ATP + H2O = L-glutamate + AMP + diphosphate + NAD(+) + H(+)</text>
        <dbReference type="Rhea" id="RHEA:24384"/>
        <dbReference type="ChEBI" id="CHEBI:15377"/>
        <dbReference type="ChEBI" id="CHEBI:15378"/>
        <dbReference type="ChEBI" id="CHEBI:29985"/>
        <dbReference type="ChEBI" id="CHEBI:30616"/>
        <dbReference type="ChEBI" id="CHEBI:33019"/>
        <dbReference type="ChEBI" id="CHEBI:57540"/>
        <dbReference type="ChEBI" id="CHEBI:58359"/>
        <dbReference type="ChEBI" id="CHEBI:58437"/>
        <dbReference type="ChEBI" id="CHEBI:456215"/>
        <dbReference type="EC" id="6.3.5.1"/>
    </reaction>
</comment>
<feature type="binding site" evidence="7">
    <location>
        <begin position="285"/>
        <end position="292"/>
    </location>
    <ligand>
        <name>ATP</name>
        <dbReference type="ChEBI" id="CHEBI:30616"/>
    </ligand>
</feature>
<comment type="caution">
    <text evidence="7">Lacks conserved residue(s) required for the propagation of feature annotation.</text>
</comment>
<feature type="domain" description="CN hydrolase" evidence="10">
    <location>
        <begin position="5"/>
        <end position="243"/>
    </location>
</feature>
<dbReference type="InterPro" id="IPR003694">
    <property type="entry name" value="NAD_synthase"/>
</dbReference>
<sequence>MSRKLNISLAQLNWLVGDIEGNCDRMLQVVSEQAPNTDIVMFSELSLTGYPPEDLIFRADFEDRCLVQLDRLQKASQETAIIVGHPWYEGDDIYNALSFFYQGKLHARYFKQELPNYGVFDEPRYFTADEKTCVVEFKGYQLGLLICEDIWYDEPVDAVKGAGAEILLTINASPYDINKEHIRTDLLVDHCKRTHMPIVYLNQVGGQDELVFDGGSKIIANKGKQTFKLEEFKEQVITVQFDELALVSEGSVFIENDPVAQVYQALVMSTRDYINKNGFNGAILGLSGGIDSGLTVAIAVDAIGKEHVQAVMMPFRYTSEMSIHDAKEQADLLGVEFDIVSIEPMFDAFMAQLTPMFEGTAVDTTEENLQARCRAVILMAMSNKRRRLVLTTSNKSESAVGYSTLYGDMAGGFDVLKDVPKTLVFELAKYRNTISPAIPQRVIDRPPSAELAPGQLDQDSLPPYDVLDALLEGYVEKDLSVNDLIKLGFDKDVVRKVVRLVDINEYKRRQAPVGPRITMRNFGKDRRYPITSGFGRKNWS</sequence>
<feature type="active site" description="For glutaminase activity" evidence="7">
    <location>
        <position position="111"/>
    </location>
</feature>
<dbReference type="GO" id="GO:0004359">
    <property type="term" value="F:glutaminase activity"/>
    <property type="evidence" value="ECO:0007669"/>
    <property type="project" value="InterPro"/>
</dbReference>
<evidence type="ECO:0000313" key="13">
    <source>
        <dbReference type="EMBL" id="MDI9092898.1"/>
    </source>
</evidence>
<dbReference type="HAMAP" id="MF_02090">
    <property type="entry name" value="NadE_glutamine_dep"/>
    <property type="match status" value="1"/>
</dbReference>
<keyword evidence="5 7" id="KW-0067">ATP-binding</keyword>
<dbReference type="GO" id="GO:0005737">
    <property type="term" value="C:cytoplasm"/>
    <property type="evidence" value="ECO:0007669"/>
    <property type="project" value="InterPro"/>
</dbReference>
<dbReference type="GO" id="GO:0009435">
    <property type="term" value="P:NAD+ biosynthetic process"/>
    <property type="evidence" value="ECO:0007669"/>
    <property type="project" value="UniProtKB-UniRule"/>
</dbReference>
<evidence type="ECO:0000256" key="1">
    <source>
        <dbReference type="ARBA" id="ARBA00005188"/>
    </source>
</evidence>
<keyword evidence="4 7" id="KW-0547">Nucleotide-binding</keyword>
<feature type="active site" description="Nucleophile; for glutaminase activity" evidence="7">
    <location>
        <position position="147"/>
    </location>
</feature>
<evidence type="ECO:0000313" key="11">
    <source>
        <dbReference type="EMBL" id="CAB5700794.1"/>
    </source>
</evidence>
<dbReference type="Gene3D" id="3.60.110.10">
    <property type="entry name" value="Carbon-nitrogen hydrolase"/>
    <property type="match status" value="1"/>
</dbReference>
<dbReference type="PROSITE" id="PS50263">
    <property type="entry name" value="CN_HYDROLASE"/>
    <property type="match status" value="1"/>
</dbReference>
<dbReference type="EC" id="6.3.5.1" evidence="7 8"/>
<feature type="binding site" evidence="7">
    <location>
        <position position="507"/>
    </location>
    <ligand>
        <name>deamido-NAD(+)</name>
        <dbReference type="ChEBI" id="CHEBI:58437"/>
        <note>ligand shared between two neighboring subunits</note>
    </ligand>
</feature>
<proteinExistence type="inferred from homology"/>
<keyword evidence="6 7" id="KW-0520">NAD</keyword>
<gene>
    <name evidence="7 11" type="primary">nadE</name>
    <name evidence="11" type="ORF">GHA_02638</name>
    <name evidence="12" type="ORF">KYI77_12745</name>
    <name evidence="13" type="ORF">OGX73_09750</name>
</gene>
<evidence type="ECO:0000313" key="12">
    <source>
        <dbReference type="EMBL" id="MBW3117321.1"/>
    </source>
</evidence>
<dbReference type="EMBL" id="JAHWLI010000038">
    <property type="protein sequence ID" value="MBW3117321.1"/>
    <property type="molecule type" value="Genomic_DNA"/>
</dbReference>
<dbReference type="GO" id="GO:0008795">
    <property type="term" value="F:NAD+ synthase activity"/>
    <property type="evidence" value="ECO:0007669"/>
    <property type="project" value="UniProtKB-UniRule"/>
</dbReference>
<comment type="pathway">
    <text evidence="1 7 8">Cofactor biosynthesis; NAD(+) biosynthesis; NAD(+) from deamido-NAD(+) (L-Gln route): step 1/1.</text>
</comment>
<feature type="active site" description="Proton acceptor; for glutaminase activity" evidence="7">
    <location>
        <position position="44"/>
    </location>
</feature>
<dbReference type="GO" id="GO:0005524">
    <property type="term" value="F:ATP binding"/>
    <property type="evidence" value="ECO:0007669"/>
    <property type="project" value="UniProtKB-UniRule"/>
</dbReference>
<evidence type="ECO:0000256" key="2">
    <source>
        <dbReference type="ARBA" id="ARBA00007145"/>
    </source>
</evidence>
<dbReference type="Proteomes" id="UP001159001">
    <property type="component" value="Unassembled WGS sequence"/>
</dbReference>
<name>A0A2A5Q9W3_PRORE</name>
<accession>A0A2A5Q9W3</accession>
<dbReference type="Pfam" id="PF02540">
    <property type="entry name" value="NAD_synthase"/>
    <property type="match status" value="1"/>
</dbReference>
<dbReference type="InterPro" id="IPR003010">
    <property type="entry name" value="C-N_Hydrolase"/>
</dbReference>
<feature type="binding site" evidence="7">
    <location>
        <position position="179"/>
    </location>
    <ligand>
        <name>L-glutamine</name>
        <dbReference type="ChEBI" id="CHEBI:58359"/>
    </ligand>
</feature>
<dbReference type="CDD" id="cd00553">
    <property type="entry name" value="NAD_synthase"/>
    <property type="match status" value="1"/>
</dbReference>
<organism evidence="12 14">
    <name type="scientific">Providencia rettgeri</name>
    <dbReference type="NCBI Taxonomy" id="587"/>
    <lineage>
        <taxon>Bacteria</taxon>
        <taxon>Pseudomonadati</taxon>
        <taxon>Pseudomonadota</taxon>
        <taxon>Gammaproteobacteria</taxon>
        <taxon>Enterobacterales</taxon>
        <taxon>Morganellaceae</taxon>
        <taxon>Providencia</taxon>
    </lineage>
</organism>
<dbReference type="EMBL" id="CAHPSF010000006">
    <property type="protein sequence ID" value="CAB5700794.1"/>
    <property type="molecule type" value="Genomic_DNA"/>
</dbReference>
<dbReference type="InterPro" id="IPR036526">
    <property type="entry name" value="C-N_Hydrolase_sf"/>
</dbReference>
<keyword evidence="3 7" id="KW-0436">Ligase</keyword>
<dbReference type="PANTHER" id="PTHR23090:SF9">
    <property type="entry name" value="GLUTAMINE-DEPENDENT NAD(+) SYNTHETASE"/>
    <property type="match status" value="1"/>
</dbReference>
<protein>
    <recommendedName>
        <fullName evidence="7 8">Glutamine-dependent NAD(+) synthetase</fullName>
        <ecNumber evidence="7 8">6.3.5.1</ecNumber>
    </recommendedName>
    <alternativeName>
        <fullName evidence="7 8">NAD(+) synthase [glutamine-hydrolyzing]</fullName>
    </alternativeName>
</protein>
<evidence type="ECO:0000313" key="14">
    <source>
        <dbReference type="Proteomes" id="UP001155882"/>
    </source>
</evidence>
<dbReference type="Gene3D" id="3.40.50.620">
    <property type="entry name" value="HUPs"/>
    <property type="match status" value="1"/>
</dbReference>
<dbReference type="Pfam" id="PF00795">
    <property type="entry name" value="CN_hydrolase"/>
    <property type="match status" value="1"/>
</dbReference>
<dbReference type="CDD" id="cd07570">
    <property type="entry name" value="GAT_Gln-NAD-synth"/>
    <property type="match status" value="1"/>
</dbReference>
<dbReference type="GeneID" id="92274280"/>
<reference evidence="13" key="3">
    <citation type="submission" date="2022-10" db="EMBL/GenBank/DDBJ databases">
        <title>Bacterial isolates recovered from the One Health project in Brazil.</title>
        <authorList>
            <person name="Valiatti T.B."/>
            <person name="Santos F."/>
            <person name="Cayo R."/>
            <person name="Gales A.C."/>
        </authorList>
    </citation>
    <scope>NUCLEOTIDE SEQUENCE</scope>
    <source>
        <strain evidence="13">PVR188</strain>
    </source>
</reference>
<dbReference type="FunFam" id="3.40.50.620:FF:000106">
    <property type="entry name" value="Glutamine-dependent NAD(+) synthetase"/>
    <property type="match status" value="1"/>
</dbReference>
<dbReference type="InterPro" id="IPR014729">
    <property type="entry name" value="Rossmann-like_a/b/a_fold"/>
</dbReference>
<feature type="binding site" evidence="7">
    <location>
        <position position="173"/>
    </location>
    <ligand>
        <name>L-glutamine</name>
        <dbReference type="ChEBI" id="CHEBI:58359"/>
    </ligand>
</feature>
<dbReference type="Proteomes" id="UP000834611">
    <property type="component" value="Unassembled WGS sequence"/>
</dbReference>
<evidence type="ECO:0000256" key="3">
    <source>
        <dbReference type="ARBA" id="ARBA00022598"/>
    </source>
</evidence>